<dbReference type="AlphaFoldDB" id="A0A0V8H757"/>
<dbReference type="GO" id="GO:0016740">
    <property type="term" value="F:transferase activity"/>
    <property type="evidence" value="ECO:0007669"/>
    <property type="project" value="UniProtKB-KW"/>
</dbReference>
<dbReference type="EMBL" id="FMAU01000009">
    <property type="protein sequence ID" value="SCC34179.1"/>
    <property type="molecule type" value="Genomic_DNA"/>
</dbReference>
<dbReference type="PANTHER" id="PTHR34822">
    <property type="entry name" value="GRPB DOMAIN PROTEIN (AFU_ORTHOLOGUE AFUA_1G01530)"/>
    <property type="match status" value="1"/>
</dbReference>
<dbReference type="InterPro" id="IPR043519">
    <property type="entry name" value="NT_sf"/>
</dbReference>
<name>A0A0V8H757_9BACI</name>
<protein>
    <submittedName>
        <fullName evidence="1">GrpB domain, predicted nucleotidyltransferase, UPF0157 family</fullName>
    </submittedName>
</protein>
<dbReference type="Gene3D" id="3.30.460.10">
    <property type="entry name" value="Beta Polymerase, domain 2"/>
    <property type="match status" value="1"/>
</dbReference>
<reference evidence="2" key="1">
    <citation type="submission" date="2016-08" db="EMBL/GenBank/DDBJ databases">
        <authorList>
            <person name="Varghese N."/>
            <person name="Submissions Spin"/>
        </authorList>
    </citation>
    <scope>NUCLEOTIDE SEQUENCE [LARGE SCALE GENOMIC DNA]</scope>
    <source>
        <strain evidence="2">SGD-1123</strain>
    </source>
</reference>
<dbReference type="OrthoDB" id="9799092at2"/>
<proteinExistence type="predicted"/>
<dbReference type="PANTHER" id="PTHR34822:SF1">
    <property type="entry name" value="GRPB FAMILY PROTEIN"/>
    <property type="match status" value="1"/>
</dbReference>
<dbReference type="RefSeq" id="WP_058299903.1">
    <property type="nucleotide sequence ID" value="NZ_FMAU01000009.1"/>
</dbReference>
<keyword evidence="2" id="KW-1185">Reference proteome</keyword>
<dbReference type="SUPFAM" id="SSF81301">
    <property type="entry name" value="Nucleotidyltransferase"/>
    <property type="match status" value="1"/>
</dbReference>
<accession>A0A0V8H757</accession>
<dbReference type="Pfam" id="PF04229">
    <property type="entry name" value="GrpB"/>
    <property type="match status" value="1"/>
</dbReference>
<sequence length="172" mass="20238">MSNSTVQLSPYSKEWVNKFEYEKEQIMKVVGTEISAVEHIGSTSIKGLTAKPIIDIMVGIDDLNRTEILIEPLSQINFEYVPKPELTDRRFFRKGLWGNGTCHLHVCEYQGTEWNEKLLFRDYLRIHPQAAEEYARLKKELAERFKFNRPAYTEHKEPFIREIIEKAKLKFS</sequence>
<keyword evidence="1" id="KW-0808">Transferase</keyword>
<evidence type="ECO:0000313" key="1">
    <source>
        <dbReference type="EMBL" id="SCC34179.1"/>
    </source>
</evidence>
<dbReference type="InterPro" id="IPR007344">
    <property type="entry name" value="GrpB/CoaE"/>
</dbReference>
<dbReference type="Proteomes" id="UP000181997">
    <property type="component" value="Unassembled WGS sequence"/>
</dbReference>
<evidence type="ECO:0000313" key="2">
    <source>
        <dbReference type="Proteomes" id="UP000181997"/>
    </source>
</evidence>
<gene>
    <name evidence="1" type="ORF">GA0061094_4121</name>
</gene>
<organism evidence="1 2">
    <name type="scientific">[Bacillus] enclensis</name>
    <dbReference type="NCBI Taxonomy" id="1402860"/>
    <lineage>
        <taxon>Bacteria</taxon>
        <taxon>Bacillati</taxon>
        <taxon>Bacillota</taxon>
        <taxon>Bacilli</taxon>
        <taxon>Bacillales</taxon>
        <taxon>Bacillaceae</taxon>
        <taxon>Rossellomorea</taxon>
    </lineage>
</organism>